<sequence>MVRIPSGLKVEVTVSDWQAFGSIYLRVNSCTESAFVAFLFVFAVNHDVVIDNFHFDFFRLEVLQIQRNLELLFSVLHLGLSGIIDAGLGSG</sequence>
<protein>
    <submittedName>
        <fullName evidence="1">Uncharacterized protein</fullName>
    </submittedName>
</protein>
<organism evidence="1 2">
    <name type="scientific">Caerostris extrusa</name>
    <name type="common">Bark spider</name>
    <name type="synonym">Caerostris bankana</name>
    <dbReference type="NCBI Taxonomy" id="172846"/>
    <lineage>
        <taxon>Eukaryota</taxon>
        <taxon>Metazoa</taxon>
        <taxon>Ecdysozoa</taxon>
        <taxon>Arthropoda</taxon>
        <taxon>Chelicerata</taxon>
        <taxon>Arachnida</taxon>
        <taxon>Araneae</taxon>
        <taxon>Araneomorphae</taxon>
        <taxon>Entelegynae</taxon>
        <taxon>Araneoidea</taxon>
        <taxon>Araneidae</taxon>
        <taxon>Caerostris</taxon>
    </lineage>
</organism>
<comment type="caution">
    <text evidence="1">The sequence shown here is derived from an EMBL/GenBank/DDBJ whole genome shotgun (WGS) entry which is preliminary data.</text>
</comment>
<reference evidence="1 2" key="1">
    <citation type="submission" date="2021-06" db="EMBL/GenBank/DDBJ databases">
        <title>Caerostris extrusa draft genome.</title>
        <authorList>
            <person name="Kono N."/>
            <person name="Arakawa K."/>
        </authorList>
    </citation>
    <scope>NUCLEOTIDE SEQUENCE [LARGE SCALE GENOMIC DNA]</scope>
</reference>
<name>A0AAV4ULC6_CAEEX</name>
<gene>
    <name evidence="1" type="ORF">CEXT_532791</name>
</gene>
<evidence type="ECO:0000313" key="1">
    <source>
        <dbReference type="EMBL" id="GIY58542.1"/>
    </source>
</evidence>
<dbReference type="EMBL" id="BPLR01013076">
    <property type="protein sequence ID" value="GIY58542.1"/>
    <property type="molecule type" value="Genomic_DNA"/>
</dbReference>
<accession>A0AAV4ULC6</accession>
<dbReference type="AlphaFoldDB" id="A0AAV4ULC6"/>
<proteinExistence type="predicted"/>
<dbReference type="Proteomes" id="UP001054945">
    <property type="component" value="Unassembled WGS sequence"/>
</dbReference>
<keyword evidence="2" id="KW-1185">Reference proteome</keyword>
<evidence type="ECO:0000313" key="2">
    <source>
        <dbReference type="Proteomes" id="UP001054945"/>
    </source>
</evidence>